<dbReference type="Proteomes" id="UP000252586">
    <property type="component" value="Unassembled WGS sequence"/>
</dbReference>
<accession>A0A366D372</accession>
<proteinExistence type="predicted"/>
<dbReference type="STRING" id="1210090.GCA_001613185_03993"/>
<gene>
    <name evidence="1" type="ORF">DFR74_11652</name>
</gene>
<dbReference type="OrthoDB" id="3658635at2"/>
<dbReference type="RefSeq" id="WP_084537812.1">
    <property type="nucleotide sequence ID" value="NZ_QNRE01000016.1"/>
</dbReference>
<comment type="caution">
    <text evidence="1">The sequence shown here is derived from an EMBL/GenBank/DDBJ whole genome shotgun (WGS) entry which is preliminary data.</text>
</comment>
<protein>
    <submittedName>
        <fullName evidence="1">Uncharacterized protein</fullName>
    </submittedName>
</protein>
<dbReference type="EMBL" id="QNRE01000016">
    <property type="protein sequence ID" value="RBO84491.1"/>
    <property type="molecule type" value="Genomic_DNA"/>
</dbReference>
<name>A0A366D372_9NOCA</name>
<keyword evidence="2" id="KW-1185">Reference proteome</keyword>
<evidence type="ECO:0000313" key="1">
    <source>
        <dbReference type="EMBL" id="RBO84491.1"/>
    </source>
</evidence>
<evidence type="ECO:0000313" key="2">
    <source>
        <dbReference type="Proteomes" id="UP000252586"/>
    </source>
</evidence>
<dbReference type="AlphaFoldDB" id="A0A366D372"/>
<organism evidence="1 2">
    <name type="scientific">Nocardia puris</name>
    <dbReference type="NCBI Taxonomy" id="208602"/>
    <lineage>
        <taxon>Bacteria</taxon>
        <taxon>Bacillati</taxon>
        <taxon>Actinomycetota</taxon>
        <taxon>Actinomycetes</taxon>
        <taxon>Mycobacteriales</taxon>
        <taxon>Nocardiaceae</taxon>
        <taxon>Nocardia</taxon>
    </lineage>
</organism>
<reference evidence="1 2" key="1">
    <citation type="submission" date="2018-06" db="EMBL/GenBank/DDBJ databases">
        <title>Genomic Encyclopedia of Type Strains, Phase IV (KMG-IV): sequencing the most valuable type-strain genomes for metagenomic binning, comparative biology and taxonomic classification.</title>
        <authorList>
            <person name="Goeker M."/>
        </authorList>
    </citation>
    <scope>NUCLEOTIDE SEQUENCE [LARGE SCALE GENOMIC DNA]</scope>
    <source>
        <strain evidence="1 2">DSM 44599</strain>
    </source>
</reference>
<sequence>MLAPPSIDQVKDSLRRVRRGLGLARPTALLTIIGEPVQAYLCRDSDVEPGSAEHIEHLAAILRQAIGQLTESERVYAEVDFNVRPDHSYPTLTDRQESLAQHLKCAVKTVRRRSDQALDTLAYLLVTISSAPDGAQTQAIDRSPSHHGRASKQDPYDAVRRFWGLRPGGGVDIVCSEIPVDERPEYASPQDRNYLRYAKFADLDTLIFVRTQLAQLAPTAVVRDFAPSEYFDTQVEVLVVIGGPPWNAKYREFLPQLPFYFDANPLGEDDPLVVPELDNRCMAPRWTPGGELIEDLAVLTRLTVQGTTALLLGGCLTLGVLGAARALLDPRRGPTNVEYLSDHVGQDDFVVVTEARRVGGITDVADLTVMEPLLLMSRPHGANWGVVIDNTKRFTCHHRCSPGQTA</sequence>